<dbReference type="EMBL" id="JAVFKY010000008">
    <property type="protein sequence ID" value="KAK5574428.1"/>
    <property type="molecule type" value="Genomic_DNA"/>
</dbReference>
<evidence type="ECO:0000313" key="1">
    <source>
        <dbReference type="EMBL" id="KAK5574428.1"/>
    </source>
</evidence>
<protein>
    <submittedName>
        <fullName evidence="1">Uncharacterized protein</fullName>
    </submittedName>
</protein>
<comment type="caution">
    <text evidence="1">The sequence shown here is derived from an EMBL/GenBank/DDBJ whole genome shotgun (WGS) entry which is preliminary data.</text>
</comment>
<dbReference type="Proteomes" id="UP001344447">
    <property type="component" value="Unassembled WGS sequence"/>
</dbReference>
<keyword evidence="2" id="KW-1185">Reference proteome</keyword>
<accession>A0AAN7TZM9</accession>
<gene>
    <name evidence="1" type="ORF">RB653_009703</name>
</gene>
<organism evidence="1 2">
    <name type="scientific">Dictyostelium firmibasis</name>
    <dbReference type="NCBI Taxonomy" id="79012"/>
    <lineage>
        <taxon>Eukaryota</taxon>
        <taxon>Amoebozoa</taxon>
        <taxon>Evosea</taxon>
        <taxon>Eumycetozoa</taxon>
        <taxon>Dictyostelia</taxon>
        <taxon>Dictyosteliales</taxon>
        <taxon>Dictyosteliaceae</taxon>
        <taxon>Dictyostelium</taxon>
    </lineage>
</organism>
<sequence length="172" mass="20128">MENNEIEMNFEDKRYQSIQEAEKKILEMAKVQISNSFESLKDKADGITKLFDDCIPTIPTNNPQIYTLVTVLNLLLKNEYSTFIDSRKSVCLNGNTLLNEMISFKVEQVNFHCYSLLKGFFENVQDDVLNCNFIYEEIERYGQIAADLYEWVDSNFTIISVKYSEDVYDEEM</sequence>
<reference evidence="1 2" key="1">
    <citation type="submission" date="2023-11" db="EMBL/GenBank/DDBJ databases">
        <title>Dfirmibasis_genome.</title>
        <authorList>
            <person name="Edelbroek B."/>
            <person name="Kjellin J."/>
            <person name="Jerlstrom-Hultqvist J."/>
            <person name="Soderbom F."/>
        </authorList>
    </citation>
    <scope>NUCLEOTIDE SEQUENCE [LARGE SCALE GENOMIC DNA]</scope>
    <source>
        <strain evidence="1 2">TNS-C-14</strain>
    </source>
</reference>
<dbReference type="AlphaFoldDB" id="A0AAN7TZM9"/>
<evidence type="ECO:0000313" key="2">
    <source>
        <dbReference type="Proteomes" id="UP001344447"/>
    </source>
</evidence>
<proteinExistence type="predicted"/>
<name>A0AAN7TZM9_9MYCE</name>